<dbReference type="InParanoid" id="B7QNZ9"/>
<evidence type="ECO:0000259" key="4">
    <source>
        <dbReference type="PROSITE" id="PS50208"/>
    </source>
</evidence>
<dbReference type="PROSITE" id="PS50208">
    <property type="entry name" value="CASPASE_P20"/>
    <property type="match status" value="1"/>
</dbReference>
<evidence type="ECO:0000313" key="6">
    <source>
        <dbReference type="EnsemblMetazoa" id="ISCW015329-PA"/>
    </source>
</evidence>
<name>B7QNZ9_IXOSC</name>
<dbReference type="InterPro" id="IPR001309">
    <property type="entry name" value="Pept_C14_p20"/>
</dbReference>
<dbReference type="PROSITE" id="PS50207">
    <property type="entry name" value="CASPASE_P10"/>
    <property type="match status" value="1"/>
</dbReference>
<dbReference type="STRING" id="6945.B7QNZ9"/>
<reference evidence="6" key="2">
    <citation type="submission" date="2020-05" db="UniProtKB">
        <authorList>
            <consortium name="EnsemblMetazoa"/>
        </authorList>
    </citation>
    <scope>IDENTIFICATION</scope>
    <source>
        <strain evidence="6">wikel</strain>
    </source>
</reference>
<comment type="similarity">
    <text evidence="1 2">Belongs to the peptidase C14A family.</text>
</comment>
<evidence type="ECO:0000256" key="2">
    <source>
        <dbReference type="RuleBase" id="RU003971"/>
    </source>
</evidence>
<dbReference type="HOGENOM" id="CLU_036904_2_2_1"/>
<protein>
    <submittedName>
        <fullName evidence="5 6">Caspase, apoptotic cysteine protease, putative</fullName>
    </submittedName>
</protein>
<dbReference type="PANTHER" id="PTHR22576">
    <property type="entry name" value="MUCOSA ASSOCIATED LYMPHOID TISSUE LYMPHOMA TRANSLOCATION PROTEIN 1/PARACASPASE"/>
    <property type="match status" value="1"/>
</dbReference>
<dbReference type="InterPro" id="IPR052039">
    <property type="entry name" value="Caspase-related_regulators"/>
</dbReference>
<dbReference type="VEuPathDB" id="VectorBase:ISCW015329"/>
<sequence>MPDILDHVKKLNDVWSKRGFLVETYTDLSEQELYDKMANVASMEILKESDASFVCILLPCGRGGQLFASDGPLQLHRLAEPFAGRACDTLVGKPKLFFIDAFGGEPIGHTVDGIKEGEGECSRIPELADFFFAFSTPPGYYDRGLERRGYFVEELCDILACDNTEVELSTLMEMVTERVVNDIEYSLECHVPSYMSTLTKGLKFRSIDNKTADNEGASGLAGINTLES</sequence>
<feature type="domain" description="Caspase family p20" evidence="4">
    <location>
        <begin position="11"/>
        <end position="106"/>
    </location>
</feature>
<dbReference type="Pfam" id="PF00656">
    <property type="entry name" value="Peptidase_C14"/>
    <property type="match status" value="1"/>
</dbReference>
<accession>B7QNZ9</accession>
<keyword evidence="5" id="KW-0645">Protease</keyword>
<dbReference type="VEuPathDB" id="VectorBase:ISCP_034435"/>
<dbReference type="PaxDb" id="6945-B7QNZ9"/>
<gene>
    <name evidence="5" type="ORF">IscW_ISCW015329</name>
</gene>
<dbReference type="EnsemblMetazoa" id="ISCW015329-RA">
    <property type="protein sequence ID" value="ISCW015329-PA"/>
    <property type="gene ID" value="ISCW015329"/>
</dbReference>
<dbReference type="Gene3D" id="3.40.50.1460">
    <property type="match status" value="1"/>
</dbReference>
<dbReference type="EMBL" id="DS980848">
    <property type="protein sequence ID" value="EEC20571.1"/>
    <property type="molecule type" value="Genomic_DNA"/>
</dbReference>
<dbReference type="GO" id="GO:0043066">
    <property type="term" value="P:negative regulation of apoptotic process"/>
    <property type="evidence" value="ECO:0000318"/>
    <property type="project" value="GO_Central"/>
</dbReference>
<organism>
    <name type="scientific">Ixodes scapularis</name>
    <name type="common">Black-legged tick</name>
    <name type="synonym">Deer tick</name>
    <dbReference type="NCBI Taxonomy" id="6945"/>
    <lineage>
        <taxon>Eukaryota</taxon>
        <taxon>Metazoa</taxon>
        <taxon>Ecdysozoa</taxon>
        <taxon>Arthropoda</taxon>
        <taxon>Chelicerata</taxon>
        <taxon>Arachnida</taxon>
        <taxon>Acari</taxon>
        <taxon>Parasitiformes</taxon>
        <taxon>Ixodida</taxon>
        <taxon>Ixodoidea</taxon>
        <taxon>Ixodidae</taxon>
        <taxon>Ixodinae</taxon>
        <taxon>Ixodes</taxon>
    </lineage>
</organism>
<dbReference type="InterPro" id="IPR015917">
    <property type="entry name" value="Pept_C14A"/>
</dbReference>
<proteinExistence type="inferred from homology"/>
<dbReference type="EMBL" id="ABJB010140552">
    <property type="status" value="NOT_ANNOTATED_CDS"/>
    <property type="molecule type" value="Genomic_DNA"/>
</dbReference>
<dbReference type="Proteomes" id="UP000001555">
    <property type="component" value="Unassembled WGS sequence"/>
</dbReference>
<dbReference type="GO" id="GO:0043027">
    <property type="term" value="F:cysteine-type endopeptidase inhibitor activity involved in apoptotic process"/>
    <property type="evidence" value="ECO:0000318"/>
    <property type="project" value="GO_Central"/>
</dbReference>
<dbReference type="GO" id="GO:0004197">
    <property type="term" value="F:cysteine-type endopeptidase activity"/>
    <property type="evidence" value="ECO:0007669"/>
    <property type="project" value="InterPro"/>
</dbReference>
<evidence type="ECO:0000313" key="7">
    <source>
        <dbReference type="Proteomes" id="UP000001555"/>
    </source>
</evidence>
<dbReference type="VEuPathDB" id="VectorBase:ISCI015329"/>
<keyword evidence="5" id="KW-0378">Hydrolase</keyword>
<feature type="domain" description="Caspase family p10" evidence="3">
    <location>
        <begin position="120"/>
        <end position="206"/>
    </location>
</feature>
<dbReference type="OrthoDB" id="6116485at2759"/>
<evidence type="ECO:0000259" key="3">
    <source>
        <dbReference type="PROSITE" id="PS50207"/>
    </source>
</evidence>
<dbReference type="InterPro" id="IPR029030">
    <property type="entry name" value="Caspase-like_dom_sf"/>
</dbReference>
<evidence type="ECO:0000313" key="5">
    <source>
        <dbReference type="EMBL" id="EEC20571.1"/>
    </source>
</evidence>
<reference evidence="5 7" key="1">
    <citation type="submission" date="2008-03" db="EMBL/GenBank/DDBJ databases">
        <title>Annotation of Ixodes scapularis.</title>
        <authorList>
            <consortium name="Ixodes scapularis Genome Project Consortium"/>
            <person name="Caler E."/>
            <person name="Hannick L.I."/>
            <person name="Bidwell S."/>
            <person name="Joardar V."/>
            <person name="Thiagarajan M."/>
            <person name="Amedeo P."/>
            <person name="Galinsky K.J."/>
            <person name="Schobel S."/>
            <person name="Inman J."/>
            <person name="Hostetler J."/>
            <person name="Miller J."/>
            <person name="Hammond M."/>
            <person name="Megy K."/>
            <person name="Lawson D."/>
            <person name="Kodira C."/>
            <person name="Sutton G."/>
            <person name="Meyer J."/>
            <person name="Hill C.A."/>
            <person name="Birren B."/>
            <person name="Nene V."/>
            <person name="Collins F."/>
            <person name="Alarcon-Chaidez F."/>
            <person name="Wikel S."/>
            <person name="Strausberg R."/>
        </authorList>
    </citation>
    <scope>NUCLEOTIDE SEQUENCE [LARGE SCALE GENOMIC DNA]</scope>
    <source>
        <strain evidence="7">Wikel</strain>
        <strain evidence="5">Wikel colony</strain>
    </source>
</reference>
<dbReference type="SMART" id="SM00115">
    <property type="entry name" value="CASc"/>
    <property type="match status" value="1"/>
</dbReference>
<dbReference type="AlphaFoldDB" id="B7QNZ9"/>
<dbReference type="InterPro" id="IPR002138">
    <property type="entry name" value="Pept_C14_p10"/>
</dbReference>
<keyword evidence="7" id="KW-1185">Reference proteome</keyword>
<evidence type="ECO:0000256" key="1">
    <source>
        <dbReference type="ARBA" id="ARBA00010134"/>
    </source>
</evidence>
<dbReference type="GO" id="GO:0006508">
    <property type="term" value="P:proteolysis"/>
    <property type="evidence" value="ECO:0007669"/>
    <property type="project" value="UniProtKB-KW"/>
</dbReference>
<dbReference type="EMBL" id="ABJB010974348">
    <property type="status" value="NOT_ANNOTATED_CDS"/>
    <property type="molecule type" value="Genomic_DNA"/>
</dbReference>
<dbReference type="GO" id="GO:0089720">
    <property type="term" value="F:caspase binding"/>
    <property type="evidence" value="ECO:0000318"/>
    <property type="project" value="GO_Central"/>
</dbReference>
<dbReference type="PANTHER" id="PTHR22576:SF41">
    <property type="entry name" value="CASPASE 14, APOPTOSIS-RELATED CYSTEINE PEPTIDASE"/>
    <property type="match status" value="1"/>
</dbReference>
<dbReference type="InterPro" id="IPR011600">
    <property type="entry name" value="Pept_C14_caspase"/>
</dbReference>
<dbReference type="SUPFAM" id="SSF52129">
    <property type="entry name" value="Caspase-like"/>
    <property type="match status" value="1"/>
</dbReference>
<dbReference type="PRINTS" id="PR00376">
    <property type="entry name" value="IL1BCENZYME"/>
</dbReference>